<evidence type="ECO:0000256" key="3">
    <source>
        <dbReference type="ARBA" id="ARBA00022475"/>
    </source>
</evidence>
<accession>A0ABV1FL00</accession>
<dbReference type="InterPro" id="IPR003370">
    <property type="entry name" value="Chromate_transpt"/>
</dbReference>
<dbReference type="InterPro" id="IPR052518">
    <property type="entry name" value="CHR_Transporter"/>
</dbReference>
<dbReference type="PANTHER" id="PTHR43663:SF1">
    <property type="entry name" value="CHROMATE TRANSPORTER"/>
    <property type="match status" value="1"/>
</dbReference>
<dbReference type="EMBL" id="JBBMFE010000017">
    <property type="protein sequence ID" value="MEQ2473740.1"/>
    <property type="molecule type" value="Genomic_DNA"/>
</dbReference>
<dbReference type="Pfam" id="PF02417">
    <property type="entry name" value="Chromate_transp"/>
    <property type="match status" value="1"/>
</dbReference>
<feature type="transmembrane region" description="Helical" evidence="7">
    <location>
        <begin position="159"/>
        <end position="177"/>
    </location>
</feature>
<keyword evidence="5 7" id="KW-1133">Transmembrane helix</keyword>
<dbReference type="PANTHER" id="PTHR43663">
    <property type="entry name" value="CHROMATE TRANSPORT PROTEIN-RELATED"/>
    <property type="match status" value="1"/>
</dbReference>
<comment type="caution">
    <text evidence="8">The sequence shown here is derived from an EMBL/GenBank/DDBJ whole genome shotgun (WGS) entry which is preliminary data.</text>
</comment>
<proteinExistence type="inferred from homology"/>
<keyword evidence="3" id="KW-1003">Cell membrane</keyword>
<sequence>MKLLWQLYTAWFKMGLFTFGGGYAMLPMIEREAIEKYHWATEEEIMDYYAIGQCTPGIIAVNTATFVGYYQKGVIGGIVATLGVVSPSLVIITLIASLVSNFAELAVVQHALKGINVAVCMLMIYAIAGLWKKSVKNIAAFCVFALAFLLSLFTDLSTVYLVILSGVLGVILSKAGWMKYD</sequence>
<dbReference type="Proteomes" id="UP001438008">
    <property type="component" value="Unassembled WGS sequence"/>
</dbReference>
<gene>
    <name evidence="8" type="ORF">WMO29_14770</name>
</gene>
<feature type="transmembrane region" description="Helical" evidence="7">
    <location>
        <begin position="49"/>
        <end position="70"/>
    </location>
</feature>
<keyword evidence="4 7" id="KW-0812">Transmembrane</keyword>
<comment type="similarity">
    <text evidence="2">Belongs to the chromate ion transporter (CHR) (TC 2.A.51) family.</text>
</comment>
<name>A0ABV1FL00_9FIRM</name>
<evidence type="ECO:0000256" key="4">
    <source>
        <dbReference type="ARBA" id="ARBA00022692"/>
    </source>
</evidence>
<reference evidence="8 9" key="1">
    <citation type="submission" date="2024-03" db="EMBL/GenBank/DDBJ databases">
        <title>Human intestinal bacterial collection.</title>
        <authorList>
            <person name="Pauvert C."/>
            <person name="Hitch T.C.A."/>
            <person name="Clavel T."/>
        </authorList>
    </citation>
    <scope>NUCLEOTIDE SEQUENCE [LARGE SCALE GENOMIC DNA]</scope>
    <source>
        <strain evidence="8 9">CLA-AA-H132</strain>
    </source>
</reference>
<dbReference type="RefSeq" id="WP_349165311.1">
    <property type="nucleotide sequence ID" value="NZ_JBBMFE010000017.1"/>
</dbReference>
<evidence type="ECO:0000256" key="7">
    <source>
        <dbReference type="SAM" id="Phobius"/>
    </source>
</evidence>
<organism evidence="8 9">
    <name type="scientific">Laedolimicola intestinihominis</name>
    <dbReference type="NCBI Taxonomy" id="3133166"/>
    <lineage>
        <taxon>Bacteria</taxon>
        <taxon>Bacillati</taxon>
        <taxon>Bacillota</taxon>
        <taxon>Clostridia</taxon>
        <taxon>Lachnospirales</taxon>
        <taxon>Lachnospiraceae</taxon>
        <taxon>Laedolimicola</taxon>
    </lineage>
</organism>
<feature type="transmembrane region" description="Helical" evidence="7">
    <location>
        <begin position="7"/>
        <end position="29"/>
    </location>
</feature>
<evidence type="ECO:0000313" key="8">
    <source>
        <dbReference type="EMBL" id="MEQ2473740.1"/>
    </source>
</evidence>
<comment type="subcellular location">
    <subcellularLocation>
        <location evidence="1">Cell membrane</location>
        <topology evidence="1">Multi-pass membrane protein</topology>
    </subcellularLocation>
</comment>
<keyword evidence="9" id="KW-1185">Reference proteome</keyword>
<evidence type="ECO:0000256" key="6">
    <source>
        <dbReference type="ARBA" id="ARBA00023136"/>
    </source>
</evidence>
<keyword evidence="6 7" id="KW-0472">Membrane</keyword>
<feature type="transmembrane region" description="Helical" evidence="7">
    <location>
        <begin position="111"/>
        <end position="131"/>
    </location>
</feature>
<protein>
    <submittedName>
        <fullName evidence="8">Chromate transporter</fullName>
    </submittedName>
</protein>
<evidence type="ECO:0000256" key="2">
    <source>
        <dbReference type="ARBA" id="ARBA00005262"/>
    </source>
</evidence>
<evidence type="ECO:0000313" key="9">
    <source>
        <dbReference type="Proteomes" id="UP001438008"/>
    </source>
</evidence>
<evidence type="ECO:0000256" key="5">
    <source>
        <dbReference type="ARBA" id="ARBA00022989"/>
    </source>
</evidence>
<evidence type="ECO:0000256" key="1">
    <source>
        <dbReference type="ARBA" id="ARBA00004651"/>
    </source>
</evidence>
<feature type="transmembrane region" description="Helical" evidence="7">
    <location>
        <begin position="77"/>
        <end position="99"/>
    </location>
</feature>